<keyword evidence="3" id="KW-0175">Coiled coil</keyword>
<proteinExistence type="inferred from homology"/>
<dbReference type="InterPro" id="IPR027267">
    <property type="entry name" value="AH/BAR_dom_sf"/>
</dbReference>
<evidence type="ECO:0000313" key="6">
    <source>
        <dbReference type="Proteomes" id="UP001642483"/>
    </source>
</evidence>
<dbReference type="SUPFAM" id="SSF64268">
    <property type="entry name" value="PX domain"/>
    <property type="match status" value="1"/>
</dbReference>
<dbReference type="PANTHER" id="PTHR45850">
    <property type="entry name" value="SORTING NEXIN FAMILY MEMBER"/>
    <property type="match status" value="1"/>
</dbReference>
<dbReference type="PROSITE" id="PS50195">
    <property type="entry name" value="PX"/>
    <property type="match status" value="1"/>
</dbReference>
<dbReference type="EMBL" id="CAWYQH010000097">
    <property type="protein sequence ID" value="CAK8684120.1"/>
    <property type="molecule type" value="Genomic_DNA"/>
</dbReference>
<dbReference type="InterPro" id="IPR001683">
    <property type="entry name" value="PX_dom"/>
</dbReference>
<keyword evidence="2" id="KW-0653">Protein transport</keyword>
<dbReference type="Proteomes" id="UP001642483">
    <property type="component" value="Unassembled WGS sequence"/>
</dbReference>
<evidence type="ECO:0000256" key="1">
    <source>
        <dbReference type="ARBA" id="ARBA00010883"/>
    </source>
</evidence>
<evidence type="ECO:0000259" key="4">
    <source>
        <dbReference type="PROSITE" id="PS50195"/>
    </source>
</evidence>
<dbReference type="InterPro" id="IPR036871">
    <property type="entry name" value="PX_dom_sf"/>
</dbReference>
<dbReference type="PANTHER" id="PTHR45850:SF2">
    <property type="entry name" value="SORTING NEXIN-5-LIKE"/>
    <property type="match status" value="1"/>
</dbReference>
<evidence type="ECO:0000256" key="3">
    <source>
        <dbReference type="SAM" id="Coils"/>
    </source>
</evidence>
<accession>A0ABP0G1V3</accession>
<dbReference type="Gene3D" id="3.30.1520.10">
    <property type="entry name" value="Phox-like domain"/>
    <property type="match status" value="1"/>
</dbReference>
<keyword evidence="2" id="KW-0813">Transport</keyword>
<feature type="coiled-coil region" evidence="3">
    <location>
        <begin position="281"/>
        <end position="319"/>
    </location>
</feature>
<name>A0ABP0G1V3_CLALP</name>
<organism evidence="5 6">
    <name type="scientific">Clavelina lepadiformis</name>
    <name type="common">Light-bulb sea squirt</name>
    <name type="synonym">Ascidia lepadiformis</name>
    <dbReference type="NCBI Taxonomy" id="159417"/>
    <lineage>
        <taxon>Eukaryota</taxon>
        <taxon>Metazoa</taxon>
        <taxon>Chordata</taxon>
        <taxon>Tunicata</taxon>
        <taxon>Ascidiacea</taxon>
        <taxon>Aplousobranchia</taxon>
        <taxon>Clavelinidae</taxon>
        <taxon>Clavelina</taxon>
    </lineage>
</organism>
<protein>
    <recommendedName>
        <fullName evidence="4">PX domain-containing protein</fullName>
    </recommendedName>
</protein>
<feature type="domain" description="PX" evidence="4">
    <location>
        <begin position="1"/>
        <end position="141"/>
    </location>
</feature>
<sequence length="369" mass="42085">MESNGVIPQFRPLYSVKVPNAAKNGEVVEFFVETLKDGDERALVVIRVHDDFVWLLHCLKTQDNVTGIIFPPLPSAPSTSVQAAEKRTKKQMGVNSNVLVGDDYGENFRAYEKFLTLCITHPRLGHSNVLQRFLLEKEAPAKVKIRQGILGTLTKAVDDIRTMNFKDSDNDFHNARINNNENVKHMKEAASAYQKYIDCEHRLSSAYSEIQKALTQIVSDQGNKMKMEELCEVMWRAAEHASEMSHVNATNRQRTMGATLKLYAGYTQSQQEMLNKRVFKLMELEKAKKNYEKAKPQKKQQAENIMRNIEKELSDMTALAKPEMERHNRQRILAMQSALTQVADSEIKNARDGLAVFTKSYSEAQKMQI</sequence>
<evidence type="ECO:0000313" key="5">
    <source>
        <dbReference type="EMBL" id="CAK8684120.1"/>
    </source>
</evidence>
<dbReference type="Pfam" id="PF00787">
    <property type="entry name" value="PX"/>
    <property type="match status" value="1"/>
</dbReference>
<gene>
    <name evidence="5" type="ORF">CVLEPA_LOCUS15123</name>
</gene>
<evidence type="ECO:0000256" key="2">
    <source>
        <dbReference type="ARBA" id="ARBA00022927"/>
    </source>
</evidence>
<comment type="similarity">
    <text evidence="1">Belongs to the sorting nexin family.</text>
</comment>
<comment type="caution">
    <text evidence="5">The sequence shown here is derived from an EMBL/GenBank/DDBJ whole genome shotgun (WGS) entry which is preliminary data.</text>
</comment>
<dbReference type="Gene3D" id="1.20.1270.60">
    <property type="entry name" value="Arfaptin homology (AH) domain/BAR domain"/>
    <property type="match status" value="1"/>
</dbReference>
<keyword evidence="6" id="KW-1185">Reference proteome</keyword>
<reference evidence="5 6" key="1">
    <citation type="submission" date="2024-02" db="EMBL/GenBank/DDBJ databases">
        <authorList>
            <person name="Daric V."/>
            <person name="Darras S."/>
        </authorList>
    </citation>
    <scope>NUCLEOTIDE SEQUENCE [LARGE SCALE GENOMIC DNA]</scope>
</reference>